<evidence type="ECO:0000259" key="7">
    <source>
        <dbReference type="PROSITE" id="PS50850"/>
    </source>
</evidence>
<name>A0A1M2V6M5_TRAPU</name>
<dbReference type="PANTHER" id="PTHR23501:SF102">
    <property type="entry name" value="DRUG TRANSPORTER, PUTATIVE (AFU_ORTHOLOGUE AFUA_3G08530)-RELATED"/>
    <property type="match status" value="1"/>
</dbReference>
<protein>
    <recommendedName>
        <fullName evidence="7">Major facilitator superfamily (MFS) profile domain-containing protein</fullName>
    </recommendedName>
</protein>
<dbReference type="Pfam" id="PF07690">
    <property type="entry name" value="MFS_1"/>
    <property type="match status" value="1"/>
</dbReference>
<comment type="caution">
    <text evidence="8">The sequence shown here is derived from an EMBL/GenBank/DDBJ whole genome shotgun (WGS) entry which is preliminary data.</text>
</comment>
<dbReference type="Gene3D" id="1.20.1250.20">
    <property type="entry name" value="MFS general substrate transporter like domains"/>
    <property type="match status" value="1"/>
</dbReference>
<keyword evidence="4 6" id="KW-0472">Membrane</keyword>
<dbReference type="SUPFAM" id="SSF103473">
    <property type="entry name" value="MFS general substrate transporter"/>
    <property type="match status" value="1"/>
</dbReference>
<dbReference type="InterPro" id="IPR036259">
    <property type="entry name" value="MFS_trans_sf"/>
</dbReference>
<dbReference type="GO" id="GO:0005886">
    <property type="term" value="C:plasma membrane"/>
    <property type="evidence" value="ECO:0007669"/>
    <property type="project" value="TreeGrafter"/>
</dbReference>
<evidence type="ECO:0000256" key="2">
    <source>
        <dbReference type="ARBA" id="ARBA00022692"/>
    </source>
</evidence>
<evidence type="ECO:0000313" key="9">
    <source>
        <dbReference type="Proteomes" id="UP000184267"/>
    </source>
</evidence>
<comment type="subcellular location">
    <subcellularLocation>
        <location evidence="1">Membrane</location>
        <topology evidence="1">Multi-pass membrane protein</topology>
    </subcellularLocation>
</comment>
<dbReference type="AlphaFoldDB" id="A0A1M2V6M5"/>
<accession>A0A1M2V6M5</accession>
<dbReference type="InterPro" id="IPR020846">
    <property type="entry name" value="MFS_dom"/>
</dbReference>
<dbReference type="GO" id="GO:0022857">
    <property type="term" value="F:transmembrane transporter activity"/>
    <property type="evidence" value="ECO:0007669"/>
    <property type="project" value="InterPro"/>
</dbReference>
<dbReference type="Proteomes" id="UP000184267">
    <property type="component" value="Unassembled WGS sequence"/>
</dbReference>
<evidence type="ECO:0000256" key="6">
    <source>
        <dbReference type="SAM" id="Phobius"/>
    </source>
</evidence>
<evidence type="ECO:0000256" key="5">
    <source>
        <dbReference type="SAM" id="MobiDB-lite"/>
    </source>
</evidence>
<dbReference type="PANTHER" id="PTHR23501">
    <property type="entry name" value="MAJOR FACILITATOR SUPERFAMILY"/>
    <property type="match status" value="1"/>
</dbReference>
<dbReference type="EMBL" id="MNAD01001626">
    <property type="protein sequence ID" value="OJT03197.1"/>
    <property type="molecule type" value="Genomic_DNA"/>
</dbReference>
<dbReference type="OrthoDB" id="3437016at2759"/>
<feature type="region of interest" description="Disordered" evidence="5">
    <location>
        <begin position="1"/>
        <end position="34"/>
    </location>
</feature>
<gene>
    <name evidence="8" type="ORF">TRAPUB_6245</name>
</gene>
<evidence type="ECO:0000313" key="8">
    <source>
        <dbReference type="EMBL" id="OJT03197.1"/>
    </source>
</evidence>
<evidence type="ECO:0000256" key="1">
    <source>
        <dbReference type="ARBA" id="ARBA00004141"/>
    </source>
</evidence>
<feature type="transmembrane region" description="Helical" evidence="6">
    <location>
        <begin position="43"/>
        <end position="68"/>
    </location>
</feature>
<feature type="compositionally biased region" description="Low complexity" evidence="5">
    <location>
        <begin position="1"/>
        <end position="13"/>
    </location>
</feature>
<evidence type="ECO:0000256" key="3">
    <source>
        <dbReference type="ARBA" id="ARBA00022989"/>
    </source>
</evidence>
<dbReference type="PROSITE" id="PS50850">
    <property type="entry name" value="MFS"/>
    <property type="match status" value="1"/>
</dbReference>
<organism evidence="8 9">
    <name type="scientific">Trametes pubescens</name>
    <name type="common">White-rot fungus</name>
    <dbReference type="NCBI Taxonomy" id="154538"/>
    <lineage>
        <taxon>Eukaryota</taxon>
        <taxon>Fungi</taxon>
        <taxon>Dikarya</taxon>
        <taxon>Basidiomycota</taxon>
        <taxon>Agaricomycotina</taxon>
        <taxon>Agaricomycetes</taxon>
        <taxon>Polyporales</taxon>
        <taxon>Polyporaceae</taxon>
        <taxon>Trametes</taxon>
    </lineage>
</organism>
<keyword evidence="2 6" id="KW-0812">Transmembrane</keyword>
<feature type="domain" description="Major facilitator superfamily (MFS) profile" evidence="7">
    <location>
        <begin position="46"/>
        <end position="175"/>
    </location>
</feature>
<feature type="transmembrane region" description="Helical" evidence="6">
    <location>
        <begin position="80"/>
        <end position="98"/>
    </location>
</feature>
<reference evidence="8 9" key="1">
    <citation type="submission" date="2016-10" db="EMBL/GenBank/DDBJ databases">
        <title>Genome sequence of the basidiomycete white-rot fungus Trametes pubescens.</title>
        <authorList>
            <person name="Makela M.R."/>
            <person name="Granchi Z."/>
            <person name="Peng M."/>
            <person name="De Vries R.P."/>
            <person name="Grigoriev I."/>
            <person name="Riley R."/>
            <person name="Hilden K."/>
        </authorList>
    </citation>
    <scope>NUCLEOTIDE SEQUENCE [LARGE SCALE GENOMIC DNA]</scope>
    <source>
        <strain evidence="8 9">FBCC735</strain>
    </source>
</reference>
<keyword evidence="9" id="KW-1185">Reference proteome</keyword>
<dbReference type="OMA" id="GIENDHA"/>
<sequence>MSLPASASASSTSMGTVPQDTKPAELTVTDPTPPPPTKRGWRFWVIFLALCLSLFLTALDLASVYTALPSIVHDLEGADSFVWISSVYTLSCAAVLPMSGRLADIFGRQIVLLGAIILFAAGSAVTGAATSMGMIIAGRTIQGVGSGAIQVLVAIVTADLIPLKERGLFQSITGA</sequence>
<feature type="transmembrane region" description="Helical" evidence="6">
    <location>
        <begin position="110"/>
        <end position="137"/>
    </location>
</feature>
<dbReference type="InterPro" id="IPR011701">
    <property type="entry name" value="MFS"/>
</dbReference>
<evidence type="ECO:0000256" key="4">
    <source>
        <dbReference type="ARBA" id="ARBA00023136"/>
    </source>
</evidence>
<proteinExistence type="predicted"/>
<dbReference type="STRING" id="154538.A0A1M2V6M5"/>
<keyword evidence="3 6" id="KW-1133">Transmembrane helix</keyword>